<evidence type="ECO:0000256" key="9">
    <source>
        <dbReference type="SAM" id="Phobius"/>
    </source>
</evidence>
<evidence type="ECO:0000256" key="3">
    <source>
        <dbReference type="ARBA" id="ARBA00022692"/>
    </source>
</evidence>
<evidence type="ECO:0000256" key="4">
    <source>
        <dbReference type="ARBA" id="ARBA00022989"/>
    </source>
</evidence>
<protein>
    <submittedName>
        <fullName evidence="11">P2Y purinoceptor 3</fullName>
    </submittedName>
</protein>
<accession>A0A9Q1H9C2</accession>
<keyword evidence="7" id="KW-0675">Receptor</keyword>
<evidence type="ECO:0000313" key="12">
    <source>
        <dbReference type="Proteomes" id="UP001152320"/>
    </source>
</evidence>
<comment type="caution">
    <text evidence="11">The sequence shown here is derived from an EMBL/GenBank/DDBJ whole genome shotgun (WGS) entry which is preliminary data.</text>
</comment>
<dbReference type="Proteomes" id="UP001152320">
    <property type="component" value="Chromosome 8"/>
</dbReference>
<evidence type="ECO:0000256" key="5">
    <source>
        <dbReference type="ARBA" id="ARBA00023040"/>
    </source>
</evidence>
<dbReference type="AlphaFoldDB" id="A0A9Q1H9C2"/>
<sequence>MNNIPTEDFYSESEYGSFNGSYDFNITSFNEPSAVEVWLHFVIFTIIFVIGIPANTVVIIVLIFSRTKGFSVTSIYIINMAVVDLMLLCAQAPMKLKEIVISQTSNEYELIWEPSVWGCRFQLGTVYVNMTVSIFTLMALSFSRYCAVMHPVGARADM</sequence>
<dbReference type="OrthoDB" id="6086428at2759"/>
<reference evidence="11" key="1">
    <citation type="submission" date="2021-10" db="EMBL/GenBank/DDBJ databases">
        <title>Tropical sea cucumber genome reveals ecological adaptation and Cuvierian tubules defense mechanism.</title>
        <authorList>
            <person name="Chen T."/>
        </authorList>
    </citation>
    <scope>NUCLEOTIDE SEQUENCE</scope>
    <source>
        <strain evidence="11">Nanhai2018</strain>
        <tissue evidence="11">Muscle</tissue>
    </source>
</reference>
<comment type="subcellular location">
    <subcellularLocation>
        <location evidence="1">Cell membrane</location>
        <topology evidence="1">Multi-pass membrane protein</topology>
    </subcellularLocation>
</comment>
<evidence type="ECO:0000256" key="6">
    <source>
        <dbReference type="ARBA" id="ARBA00023136"/>
    </source>
</evidence>
<dbReference type="EMBL" id="JAIZAY010000008">
    <property type="protein sequence ID" value="KAJ8037303.1"/>
    <property type="molecule type" value="Genomic_DNA"/>
</dbReference>
<dbReference type="InterPro" id="IPR017452">
    <property type="entry name" value="GPCR_Rhodpsn_7TM"/>
</dbReference>
<keyword evidence="12" id="KW-1185">Reference proteome</keyword>
<dbReference type="GO" id="GO:0004930">
    <property type="term" value="F:G protein-coupled receptor activity"/>
    <property type="evidence" value="ECO:0007669"/>
    <property type="project" value="UniProtKB-KW"/>
</dbReference>
<dbReference type="PANTHER" id="PTHR24229">
    <property type="entry name" value="NEUROPEPTIDES RECEPTOR"/>
    <property type="match status" value="1"/>
</dbReference>
<evidence type="ECO:0000259" key="10">
    <source>
        <dbReference type="PROSITE" id="PS50262"/>
    </source>
</evidence>
<keyword evidence="6 9" id="KW-0472">Membrane</keyword>
<dbReference type="GO" id="GO:0005886">
    <property type="term" value="C:plasma membrane"/>
    <property type="evidence" value="ECO:0007669"/>
    <property type="project" value="UniProtKB-SubCell"/>
</dbReference>
<evidence type="ECO:0000256" key="8">
    <source>
        <dbReference type="ARBA" id="ARBA00023224"/>
    </source>
</evidence>
<proteinExistence type="predicted"/>
<dbReference type="CDD" id="cd00637">
    <property type="entry name" value="7tm_classA_rhodopsin-like"/>
    <property type="match status" value="1"/>
</dbReference>
<keyword evidence="5" id="KW-0297">G-protein coupled receptor</keyword>
<dbReference type="GO" id="GO:0043005">
    <property type="term" value="C:neuron projection"/>
    <property type="evidence" value="ECO:0007669"/>
    <property type="project" value="TreeGrafter"/>
</dbReference>
<dbReference type="PRINTS" id="PR00237">
    <property type="entry name" value="GPCRRHODOPSN"/>
</dbReference>
<dbReference type="GO" id="GO:0042923">
    <property type="term" value="F:neuropeptide binding"/>
    <property type="evidence" value="ECO:0007669"/>
    <property type="project" value="TreeGrafter"/>
</dbReference>
<organism evidence="11 12">
    <name type="scientific">Holothuria leucospilota</name>
    <name type="common">Black long sea cucumber</name>
    <name type="synonym">Mertensiothuria leucospilota</name>
    <dbReference type="NCBI Taxonomy" id="206669"/>
    <lineage>
        <taxon>Eukaryota</taxon>
        <taxon>Metazoa</taxon>
        <taxon>Echinodermata</taxon>
        <taxon>Eleutherozoa</taxon>
        <taxon>Echinozoa</taxon>
        <taxon>Holothuroidea</taxon>
        <taxon>Aspidochirotacea</taxon>
        <taxon>Aspidochirotida</taxon>
        <taxon>Holothuriidae</taxon>
        <taxon>Holothuria</taxon>
    </lineage>
</organism>
<dbReference type="Gene3D" id="1.20.1070.10">
    <property type="entry name" value="Rhodopsin 7-helix transmembrane proteins"/>
    <property type="match status" value="1"/>
</dbReference>
<evidence type="ECO:0000256" key="7">
    <source>
        <dbReference type="ARBA" id="ARBA00023170"/>
    </source>
</evidence>
<dbReference type="SUPFAM" id="SSF81321">
    <property type="entry name" value="Family A G protein-coupled receptor-like"/>
    <property type="match status" value="1"/>
</dbReference>
<feature type="transmembrane region" description="Helical" evidence="9">
    <location>
        <begin position="126"/>
        <end position="148"/>
    </location>
</feature>
<feature type="transmembrane region" description="Helical" evidence="9">
    <location>
        <begin position="76"/>
        <end position="94"/>
    </location>
</feature>
<name>A0A9Q1H9C2_HOLLE</name>
<keyword evidence="2" id="KW-1003">Cell membrane</keyword>
<keyword evidence="4 9" id="KW-1133">Transmembrane helix</keyword>
<dbReference type="PANTHER" id="PTHR24229:SF40">
    <property type="entry name" value="ALLATOSTATIN C RECEPTOR 1-RELATED"/>
    <property type="match status" value="1"/>
</dbReference>
<gene>
    <name evidence="11" type="ORF">HOLleu_18091</name>
</gene>
<keyword evidence="8" id="KW-0807">Transducer</keyword>
<feature type="transmembrane region" description="Helical" evidence="9">
    <location>
        <begin position="37"/>
        <end position="64"/>
    </location>
</feature>
<evidence type="ECO:0000313" key="11">
    <source>
        <dbReference type="EMBL" id="KAJ8037303.1"/>
    </source>
</evidence>
<dbReference type="InterPro" id="IPR000276">
    <property type="entry name" value="GPCR_Rhodpsn"/>
</dbReference>
<dbReference type="GO" id="GO:0007218">
    <property type="term" value="P:neuropeptide signaling pathway"/>
    <property type="evidence" value="ECO:0007669"/>
    <property type="project" value="TreeGrafter"/>
</dbReference>
<dbReference type="Pfam" id="PF00001">
    <property type="entry name" value="7tm_1"/>
    <property type="match status" value="1"/>
</dbReference>
<dbReference type="PROSITE" id="PS50262">
    <property type="entry name" value="G_PROTEIN_RECEP_F1_2"/>
    <property type="match status" value="1"/>
</dbReference>
<feature type="domain" description="G-protein coupled receptors family 1 profile" evidence="10">
    <location>
        <begin position="54"/>
        <end position="158"/>
    </location>
</feature>
<evidence type="ECO:0000256" key="2">
    <source>
        <dbReference type="ARBA" id="ARBA00022475"/>
    </source>
</evidence>
<evidence type="ECO:0000256" key="1">
    <source>
        <dbReference type="ARBA" id="ARBA00004651"/>
    </source>
</evidence>
<keyword evidence="3 9" id="KW-0812">Transmembrane</keyword>